<gene>
    <name evidence="1" type="ORF">B2G88_12255</name>
</gene>
<keyword evidence="2" id="KW-1185">Reference proteome</keyword>
<dbReference type="OrthoDB" id="322939at2157"/>
<comment type="caution">
    <text evidence="1">The sequence shown here is derived from an EMBL/GenBank/DDBJ whole genome shotgun (WGS) entry which is preliminary data.</text>
</comment>
<evidence type="ECO:0000313" key="2">
    <source>
        <dbReference type="Proteomes" id="UP000196084"/>
    </source>
</evidence>
<dbReference type="RefSeq" id="WP_087714886.1">
    <property type="nucleotide sequence ID" value="NZ_MWPH01000002.1"/>
</dbReference>
<evidence type="ECO:0000313" key="1">
    <source>
        <dbReference type="EMBL" id="OVE85111.1"/>
    </source>
</evidence>
<dbReference type="Proteomes" id="UP000196084">
    <property type="component" value="Unassembled WGS sequence"/>
</dbReference>
<sequence length="282" mass="31823">MGNRCHGDSDDTSSRRAVLSSVGALSSVSLLGTTSGTVTGWMDDDGDGIPTRKKQSTSFQRHLESIYGPEQVDPLETGRRDLLIDVRYVGSTELFSTTKRLVIDRFRDHGIHAQWLEYPHRYDLEAVDDRYGCSVEDLLLGRRSFYSDEIESDIKDTALQLVVIPGTTIDPDRRKRIYSRWLETLGAGIDGYVNGFSAGNRAVVAERHDRFEEARLVLHELSHLALPHDSDPENTGVMGSGDEIDLLEHEWAHLRANLANVRDTTGYDFVLRPCLWREHLLE</sequence>
<proteinExistence type="predicted"/>
<organism evidence="1 2">
    <name type="scientific">Natronolimnobius baerhuensis</name>
    <dbReference type="NCBI Taxonomy" id="253108"/>
    <lineage>
        <taxon>Archaea</taxon>
        <taxon>Methanobacteriati</taxon>
        <taxon>Methanobacteriota</taxon>
        <taxon>Stenosarchaea group</taxon>
        <taxon>Halobacteria</taxon>
        <taxon>Halobacteriales</taxon>
        <taxon>Natrialbaceae</taxon>
        <taxon>Natronolimnobius</taxon>
    </lineage>
</organism>
<dbReference type="AlphaFoldDB" id="A0A202EA34"/>
<accession>A0A202EA34</accession>
<reference evidence="1 2" key="1">
    <citation type="submission" date="2017-02" db="EMBL/GenBank/DDBJ databases">
        <title>Natronthermophilus aegyptiacus gen. nov.,sp. nov., an aerobic, extremely halophilic alkalithermophilic archaeon isolated from the athalassohaline Wadi An Natrun, Egypt.</title>
        <authorList>
            <person name="Zhao B."/>
        </authorList>
    </citation>
    <scope>NUCLEOTIDE SEQUENCE [LARGE SCALE GENOMIC DNA]</scope>
    <source>
        <strain evidence="1 2">CGMCC 1.3597</strain>
    </source>
</reference>
<protein>
    <submittedName>
        <fullName evidence="1">Uncharacterized protein</fullName>
    </submittedName>
</protein>
<dbReference type="EMBL" id="MWPH01000002">
    <property type="protein sequence ID" value="OVE85111.1"/>
    <property type="molecule type" value="Genomic_DNA"/>
</dbReference>
<name>A0A202EA34_9EURY</name>